<reference evidence="1" key="1">
    <citation type="submission" date="2022-07" db="EMBL/GenBank/DDBJ databases">
        <title>Complete genome of Mycoplasma caviae type strain G122.</title>
        <authorList>
            <person name="Spergser J."/>
        </authorList>
    </citation>
    <scope>NUCLEOTIDE SEQUENCE</scope>
    <source>
        <strain evidence="1">G122</strain>
    </source>
</reference>
<accession>A0ABY5IZ79</accession>
<protein>
    <recommendedName>
        <fullName evidence="3">Transposase</fullName>
    </recommendedName>
</protein>
<dbReference type="RefSeq" id="WP_256553147.1">
    <property type="nucleotide sequence ID" value="NZ_CP101806.1"/>
</dbReference>
<name>A0ABY5IZ79_9BACT</name>
<proteinExistence type="predicted"/>
<keyword evidence="2" id="KW-1185">Reference proteome</keyword>
<evidence type="ECO:0000313" key="2">
    <source>
        <dbReference type="Proteomes" id="UP001058569"/>
    </source>
</evidence>
<organism evidence="1 2">
    <name type="scientific">Mycoplasmopsis caviae</name>
    <dbReference type="NCBI Taxonomy" id="55603"/>
    <lineage>
        <taxon>Bacteria</taxon>
        <taxon>Bacillati</taxon>
        <taxon>Mycoplasmatota</taxon>
        <taxon>Mycoplasmoidales</taxon>
        <taxon>Metamycoplasmataceae</taxon>
        <taxon>Mycoplasmopsis</taxon>
    </lineage>
</organism>
<sequence>MIGDGSSGISYSTIRRYIKQIRVCEKENATPIVMYSHGNLNNKNAEKDFNNEIEKAITNMKLKDKEYFKDRDENKFSVPFNHFLKIKTKINLKKNVPHNIHK</sequence>
<gene>
    <name evidence="1" type="ORF">NPA07_03930</name>
</gene>
<evidence type="ECO:0000313" key="1">
    <source>
        <dbReference type="EMBL" id="UUD34934.1"/>
    </source>
</evidence>
<evidence type="ECO:0008006" key="3">
    <source>
        <dbReference type="Google" id="ProtNLM"/>
    </source>
</evidence>
<dbReference type="EMBL" id="CP101806">
    <property type="protein sequence ID" value="UUD34934.1"/>
    <property type="molecule type" value="Genomic_DNA"/>
</dbReference>
<dbReference type="Proteomes" id="UP001058569">
    <property type="component" value="Chromosome"/>
</dbReference>